<organism evidence="1 2">
    <name type="scientific">Fusarium decemcellulare</name>
    <dbReference type="NCBI Taxonomy" id="57161"/>
    <lineage>
        <taxon>Eukaryota</taxon>
        <taxon>Fungi</taxon>
        <taxon>Dikarya</taxon>
        <taxon>Ascomycota</taxon>
        <taxon>Pezizomycotina</taxon>
        <taxon>Sordariomycetes</taxon>
        <taxon>Hypocreomycetidae</taxon>
        <taxon>Hypocreales</taxon>
        <taxon>Nectriaceae</taxon>
        <taxon>Fusarium</taxon>
        <taxon>Fusarium decemcellulare species complex</taxon>
    </lineage>
</organism>
<dbReference type="Proteomes" id="UP001148629">
    <property type="component" value="Unassembled WGS sequence"/>
</dbReference>
<sequence>MVLNAISDWLFDLDPISQDIMVNVAVLGGSGHVGKTIVDAIKEHPSHSVIVLSRKAPSTADPEAPTVLVQYDDEESLTSALESHKIDAVISCLGVHDDKLAQVEAAVIRASDRAKYTKRFIASNWSLPNADSSKKPLNPWAVYQRKALDLLRTTNLQWTEIANGYFLDYWGMPYIKTNLTPMSPVIDMANAVAAIPGTGDEPVAFSYSLDVAKVVARLLEIPKWDETTYIIGDKLTWNEFLQLAQEARGTEFKVYYDDIEKLGTGQITELPCHVPAYTFFPKPHLQGLYAILENLMAVGEFNLPSDKAINTQLSDIKLLTVKEMLDQTWKAQANSSQWTMKSLLWFLHATSAMAGSVSYSTRADASKALKDCLLDAVDGKTAQIKFSSDAGFQSEHVRPYNLNFPWAPFAITYPTDSSQVGKVVACASEHDRKVQARSGGHDYTNKCIGGGDGAVVVDLKNLKQVQVDSQGIATVGAGNRLKDVCEKLHANGKRYMPHGSSPTVGIGGHATVGGLGLHSRLIGTSIDAMIGAEVVLANGTAVHVSEKENSDLFWAIRGAGASFGIVTNFKFQTRPEPKEIVNFSYTISSTSHANLSAAFKAYHRITTDKNLDRRLSSIAIINKGTLLISGVFFGPKLDYARLDFGSQIPGVTNRTLVTDLSWMGHMNGTFKSISDIFPEQSYFYAKDTAVTYSTLPSNSTIDAVFKHLQTAESGTNNWFVLVDLYGGAANDAAVKSTSYPHRDMAYFFTVYATSDSKTTSSIHDFVEKAVLAYQENKPDNYLSYAGYTNLRMEGSPQKKYWGANLPRLETIKSAVDPDDVFSTPQGVKARQ</sequence>
<dbReference type="EMBL" id="JANRMS010000099">
    <property type="protein sequence ID" value="KAJ3546839.1"/>
    <property type="molecule type" value="Genomic_DNA"/>
</dbReference>
<evidence type="ECO:0000313" key="2">
    <source>
        <dbReference type="Proteomes" id="UP001148629"/>
    </source>
</evidence>
<proteinExistence type="predicted"/>
<keyword evidence="2" id="KW-1185">Reference proteome</keyword>
<protein>
    <submittedName>
        <fullName evidence="1">Uncharacterized protein</fullName>
    </submittedName>
</protein>
<comment type="caution">
    <text evidence="1">The sequence shown here is derived from an EMBL/GenBank/DDBJ whole genome shotgun (WGS) entry which is preliminary data.</text>
</comment>
<reference evidence="1" key="1">
    <citation type="submission" date="2022-08" db="EMBL/GenBank/DDBJ databases">
        <title>Genome Sequence of Fusarium decemcellulare.</title>
        <authorList>
            <person name="Buettner E."/>
        </authorList>
    </citation>
    <scope>NUCLEOTIDE SEQUENCE</scope>
    <source>
        <strain evidence="1">Babe19</strain>
    </source>
</reference>
<evidence type="ECO:0000313" key="1">
    <source>
        <dbReference type="EMBL" id="KAJ3546839.1"/>
    </source>
</evidence>
<accession>A0ACC1SUV1</accession>
<gene>
    <name evidence="1" type="ORF">NM208_g1804</name>
</gene>
<name>A0ACC1SUV1_9HYPO</name>